<sequence>MPRKGRHKLYDEDDYDYYDDYKDDDEFDYAEHGQSRKEDDATSSAPQQNFLGGASKAGETALGEANLWRCSICTYDNPEDYLACDICGVIRHPSTRVDQLSTAAGDERRALKASRLGRSLFAQLPPQKLKTQRVVQQVRESFFHDQVHDRNGNGLSKDFLELTLQTSDSSSSQGHFKLVPFKFDGPSPDDKVLAGKQRNARSVPVEVSSPSILSKTSLSTMETKGGVNTSHSSKLKATLESKAPARSRKLGYDKEKKIESCHVIKPSQYEGESYLDDGMKHMSLDNNLQDNGIINHKIEQSSNKGLPLDNYKPEQWMLEDNENEKKLFHLVIVGHVDAGKSTLMGRILHLLGRISQKEMHKHRKEANEMGKGSFAYAWALDEGSEERARGVTMTVAMKHFETKKFKVVLLDAPGHKDFIPNMISGAAQADAAVLVVDASTGAFEAGFEGQGQVGGQTREHAQLVKSLGVNQLVVAVNKMDAVNYSKSRFNQIKGSLAPFLKQCGFKDTAILWVPVSGIEAQNLVTGPSETQLTSWYTGINLLDAIDTLEPPVRLTSKPLRLIVAEVFSKITLGPTAVSGKLESGAVKVGTKVLLMPSREIARVKSLEQDGESVSVGRAGDHLDVGLQGVDAGALMVGGVLCHPDYPVPIATLLELKVLTLGITVPLLRGTQVVLHAHHAKDPARIAELVSLLDLKTGAVIRQSPRCLTANQRAVIQVVPERGVCVEEYTNFRSLGRIILRDGGKTVAVGVISRIISQQ</sequence>
<keyword evidence="2" id="KW-1185">Reference proteome</keyword>
<accession>A0ACC2BDZ8</accession>
<gene>
    <name evidence="1" type="ORF">O6H91_16G077400</name>
</gene>
<evidence type="ECO:0000313" key="2">
    <source>
        <dbReference type="Proteomes" id="UP001162992"/>
    </source>
</evidence>
<evidence type="ECO:0000313" key="1">
    <source>
        <dbReference type="EMBL" id="KAJ7527948.1"/>
    </source>
</evidence>
<proteinExistence type="predicted"/>
<organism evidence="1 2">
    <name type="scientific">Diphasiastrum complanatum</name>
    <name type="common">Issler's clubmoss</name>
    <name type="synonym">Lycopodium complanatum</name>
    <dbReference type="NCBI Taxonomy" id="34168"/>
    <lineage>
        <taxon>Eukaryota</taxon>
        <taxon>Viridiplantae</taxon>
        <taxon>Streptophyta</taxon>
        <taxon>Embryophyta</taxon>
        <taxon>Tracheophyta</taxon>
        <taxon>Lycopodiopsida</taxon>
        <taxon>Lycopodiales</taxon>
        <taxon>Lycopodiaceae</taxon>
        <taxon>Lycopodioideae</taxon>
        <taxon>Diphasiastrum</taxon>
    </lineage>
</organism>
<dbReference type="Proteomes" id="UP001162992">
    <property type="component" value="Chromosome 16"/>
</dbReference>
<protein>
    <submittedName>
        <fullName evidence="1">Uncharacterized protein</fullName>
    </submittedName>
</protein>
<name>A0ACC2BDZ8_DIPCM</name>
<reference evidence="2" key="1">
    <citation type="journal article" date="2024" name="Proc. Natl. Acad. Sci. U.S.A.">
        <title>Extraordinary preservation of gene collinearity over three hundred million years revealed in homosporous lycophytes.</title>
        <authorList>
            <person name="Li C."/>
            <person name="Wickell D."/>
            <person name="Kuo L.Y."/>
            <person name="Chen X."/>
            <person name="Nie B."/>
            <person name="Liao X."/>
            <person name="Peng D."/>
            <person name="Ji J."/>
            <person name="Jenkins J."/>
            <person name="Williams M."/>
            <person name="Shu S."/>
            <person name="Plott C."/>
            <person name="Barry K."/>
            <person name="Rajasekar S."/>
            <person name="Grimwood J."/>
            <person name="Han X."/>
            <person name="Sun S."/>
            <person name="Hou Z."/>
            <person name="He W."/>
            <person name="Dai G."/>
            <person name="Sun C."/>
            <person name="Schmutz J."/>
            <person name="Leebens-Mack J.H."/>
            <person name="Li F.W."/>
            <person name="Wang L."/>
        </authorList>
    </citation>
    <scope>NUCLEOTIDE SEQUENCE [LARGE SCALE GENOMIC DNA]</scope>
    <source>
        <strain evidence="2">cv. PW_Plant_1</strain>
    </source>
</reference>
<dbReference type="EMBL" id="CM055107">
    <property type="protein sequence ID" value="KAJ7527948.1"/>
    <property type="molecule type" value="Genomic_DNA"/>
</dbReference>
<comment type="caution">
    <text evidence="1">The sequence shown here is derived from an EMBL/GenBank/DDBJ whole genome shotgun (WGS) entry which is preliminary data.</text>
</comment>